<comment type="caution">
    <text evidence="1">The sequence shown here is derived from an EMBL/GenBank/DDBJ whole genome shotgun (WGS) entry which is preliminary data.</text>
</comment>
<dbReference type="Proteomes" id="UP001166947">
    <property type="component" value="Unassembled WGS sequence"/>
</dbReference>
<dbReference type="RefSeq" id="WP_259291256.1">
    <property type="nucleotide sequence ID" value="NZ_JANUXW010000002.1"/>
</dbReference>
<accession>A0ABT2FBX0</accession>
<name>A0ABT2FBX0_9NEIS</name>
<evidence type="ECO:0000313" key="1">
    <source>
        <dbReference type="EMBL" id="MCS4533461.1"/>
    </source>
</evidence>
<reference evidence="1" key="2">
    <citation type="journal article" date="2023" name="Curr. Microbiol.">
        <title>Neisseria montereyensis sp. nov., Isolated from Oropharynx of California Sea Lion (Zalophus californianus): Genomic, Phylogenetic, and Phenotypic Study.</title>
        <authorList>
            <person name="Volokhov D.V."/>
            <person name="Zagorodnyaya T.A."/>
            <person name="Furtak V.A."/>
            <person name="Nattanmai G."/>
            <person name="Randall L."/>
            <person name="Jose S."/>
            <person name="Gao Y."/>
            <person name="Gulland F.M."/>
            <person name="Eisenberg T."/>
            <person name="Delmonte P."/>
            <person name="Blom J."/>
            <person name="Mitchell K.K."/>
        </authorList>
    </citation>
    <scope>NUCLEOTIDE SEQUENCE</scope>
    <source>
        <strain evidence="1">CSL10203-ORH2</strain>
    </source>
</reference>
<sequence length="133" mass="15131">MVSDLRDLLLRLYLINNIQVEHKVFIYTYLGVSDIAANPFQFVSADLLEHVKKSVILQNLPSGEMIQAFIYPVGHLGRKHDWAVENIMLYGNKNGVLISIDLDKESISQSDKYKQFIGLTTSMLRQFINGGMI</sequence>
<evidence type="ECO:0000313" key="2">
    <source>
        <dbReference type="Proteomes" id="UP001166947"/>
    </source>
</evidence>
<gene>
    <name evidence="1" type="ORF">NXS09_04010</name>
</gene>
<dbReference type="EMBL" id="JANUXW010000002">
    <property type="protein sequence ID" value="MCS4533461.1"/>
    <property type="molecule type" value="Genomic_DNA"/>
</dbReference>
<proteinExistence type="predicted"/>
<keyword evidence="2" id="KW-1185">Reference proteome</keyword>
<protein>
    <submittedName>
        <fullName evidence="1">Uncharacterized protein</fullName>
    </submittedName>
</protein>
<organism evidence="1 2">
    <name type="scientific">Neisseria montereyensis</name>
    <dbReference type="NCBI Taxonomy" id="2973938"/>
    <lineage>
        <taxon>Bacteria</taxon>
        <taxon>Pseudomonadati</taxon>
        <taxon>Pseudomonadota</taxon>
        <taxon>Betaproteobacteria</taxon>
        <taxon>Neisseriales</taxon>
        <taxon>Neisseriaceae</taxon>
        <taxon>Neisseria</taxon>
    </lineage>
</organism>
<reference evidence="1" key="1">
    <citation type="submission" date="2022-08" db="EMBL/GenBank/DDBJ databases">
        <authorList>
            <person name="Volokhov D.V."/>
            <person name="Furtak V.A."/>
            <person name="Zagorodnyaya T.A."/>
        </authorList>
    </citation>
    <scope>NUCLEOTIDE SEQUENCE</scope>
    <source>
        <strain evidence="1">CSL10203-ORH2</strain>
    </source>
</reference>